<reference evidence="1 3" key="1">
    <citation type="submission" date="2016-10" db="EMBL/GenBank/DDBJ databases">
        <title>Chromobacterium muskegensis sp. nov., an insecticidal bacterium isolated from Sphagnum bogs.</title>
        <authorList>
            <person name="Sparks M.E."/>
            <person name="Blackburn M.B."/>
            <person name="Gundersen-Rindal D.E."/>
            <person name="Mitchell A."/>
            <person name="Farrar R."/>
            <person name="Kuhar D."/>
        </authorList>
    </citation>
    <scope>NUCLEOTIDE SEQUENCE [LARGE SCALE GENOMIC DNA]</scope>
    <source>
        <strain evidence="1 3">21-1</strain>
    </source>
</reference>
<sequence>MARPDKISRFLPLTFANGNSVRRFGKHCPQCRAMVGAEHMEGLASLMHGKIYLSAEACCPQCEQRFPVACVITDDKRVHRVLLPLWMFRLWMKSATRHDPQPINNDKWDLEQADSAPKGLMLPADADVLRSEEILGRFQGEPISAWIEYQGQRFVFDRAAPGNNLALAASELLLEGRLIYRQQ</sequence>
<dbReference type="EMBL" id="CP017707">
    <property type="protein sequence ID" value="AOZ50963.1"/>
    <property type="molecule type" value="Genomic_DNA"/>
</dbReference>
<dbReference type="KEGG" id="cvc:BKX93_13840"/>
<proteinExistence type="predicted"/>
<organism evidence="1 3">
    <name type="scientific">Chromobacterium vaccinii</name>
    <dbReference type="NCBI Taxonomy" id="1108595"/>
    <lineage>
        <taxon>Bacteria</taxon>
        <taxon>Pseudomonadati</taxon>
        <taxon>Pseudomonadota</taxon>
        <taxon>Betaproteobacteria</taxon>
        <taxon>Neisseriales</taxon>
        <taxon>Chromobacteriaceae</taxon>
        <taxon>Chromobacterium</taxon>
    </lineage>
</organism>
<dbReference type="Proteomes" id="UP000178776">
    <property type="component" value="Chromosome"/>
</dbReference>
<reference evidence="2 4" key="2">
    <citation type="submission" date="2024-05" db="EMBL/GenBank/DDBJ databases">
        <authorList>
            <person name="De Oliveira J.P."/>
            <person name="Noriler S.A."/>
            <person name="De Oliveira A.G."/>
            <person name="Sipoli D.S."/>
        </authorList>
    </citation>
    <scope>NUCLEOTIDE SEQUENCE [LARGE SCALE GENOMIC DNA]</scope>
    <source>
        <strain evidence="2 4">LABIM189</strain>
    </source>
</reference>
<gene>
    <name evidence="2" type="ORF">ABGV49_09580</name>
    <name evidence="1" type="ORF">BKX93_13840</name>
</gene>
<dbReference type="AlphaFoldDB" id="A0A1D9LI98"/>
<dbReference type="EMBL" id="JBDOJC010000001">
    <property type="protein sequence ID" value="MEO2217302.1"/>
    <property type="molecule type" value="Genomic_DNA"/>
</dbReference>
<dbReference type="RefSeq" id="WP_021475197.1">
    <property type="nucleotide sequence ID" value="NZ_CP017707.1"/>
</dbReference>
<dbReference type="Proteomes" id="UP001455709">
    <property type="component" value="Unassembled WGS sequence"/>
</dbReference>
<name>A0A1D9LI98_9NEIS</name>
<evidence type="ECO:0000313" key="2">
    <source>
        <dbReference type="EMBL" id="MEO2217302.1"/>
    </source>
</evidence>
<accession>A0A1D9LI98</accession>
<evidence type="ECO:0000313" key="1">
    <source>
        <dbReference type="EMBL" id="AOZ50963.1"/>
    </source>
</evidence>
<evidence type="ECO:0000313" key="3">
    <source>
        <dbReference type="Proteomes" id="UP000178776"/>
    </source>
</evidence>
<dbReference type="STRING" id="1108595.BKX93_13840"/>
<protein>
    <submittedName>
        <fullName evidence="1">Uncharacterized protein</fullName>
    </submittedName>
</protein>
<evidence type="ECO:0000313" key="4">
    <source>
        <dbReference type="Proteomes" id="UP001455709"/>
    </source>
</evidence>
<keyword evidence="4" id="KW-1185">Reference proteome</keyword>
<dbReference type="GeneID" id="68842286"/>